<feature type="domain" description="Plastocyanin-like" evidence="4">
    <location>
        <begin position="223"/>
        <end position="329"/>
    </location>
</feature>
<protein>
    <submittedName>
        <fullName evidence="7">Copper resistance system multicopper oxidase</fullName>
    </submittedName>
</protein>
<evidence type="ECO:0000256" key="1">
    <source>
        <dbReference type="ARBA" id="ARBA00022723"/>
    </source>
</evidence>
<dbReference type="InterPro" id="IPR034282">
    <property type="entry name" value="CuRO_2_CopA"/>
</dbReference>
<dbReference type="InterPro" id="IPR011707">
    <property type="entry name" value="Cu-oxidase-like_N"/>
</dbReference>
<keyword evidence="8" id="KW-1185">Reference proteome</keyword>
<name>A0ABU4UFU0_9GAMM</name>
<evidence type="ECO:0000259" key="5">
    <source>
        <dbReference type="Pfam" id="PF07731"/>
    </source>
</evidence>
<dbReference type="InterPro" id="IPR034279">
    <property type="entry name" value="CuRO_3_CopA"/>
</dbReference>
<dbReference type="InterPro" id="IPR002355">
    <property type="entry name" value="Cu_oxidase_Cu_BS"/>
</dbReference>
<dbReference type="Pfam" id="PF07731">
    <property type="entry name" value="Cu-oxidase_2"/>
    <property type="match status" value="1"/>
</dbReference>
<dbReference type="InterPro" id="IPR006376">
    <property type="entry name" value="Cu-R_CopA"/>
</dbReference>
<proteinExistence type="predicted"/>
<dbReference type="Pfam" id="PF07732">
    <property type="entry name" value="Cu-oxidase_3"/>
    <property type="match status" value="1"/>
</dbReference>
<dbReference type="InterPro" id="IPR008972">
    <property type="entry name" value="Cupredoxin"/>
</dbReference>
<dbReference type="PROSITE" id="PS00080">
    <property type="entry name" value="MULTICOPPER_OXIDASE2"/>
    <property type="match status" value="1"/>
</dbReference>
<dbReference type="PANTHER" id="PTHR11709">
    <property type="entry name" value="MULTI-COPPER OXIDASE"/>
    <property type="match status" value="1"/>
</dbReference>
<organism evidence="7 8">
    <name type="scientific">Methylomonas defluvii</name>
    <dbReference type="NCBI Taxonomy" id="3045149"/>
    <lineage>
        <taxon>Bacteria</taxon>
        <taxon>Pseudomonadati</taxon>
        <taxon>Pseudomonadota</taxon>
        <taxon>Gammaproteobacteria</taxon>
        <taxon>Methylococcales</taxon>
        <taxon>Methylococcaceae</taxon>
        <taxon>Methylomonas</taxon>
    </lineage>
</organism>
<dbReference type="PROSITE" id="PS00079">
    <property type="entry name" value="MULTICOPPER_OXIDASE1"/>
    <property type="match status" value="1"/>
</dbReference>
<dbReference type="InterPro" id="IPR001117">
    <property type="entry name" value="Cu-oxidase_2nd"/>
</dbReference>
<dbReference type="SUPFAM" id="SSF49503">
    <property type="entry name" value="Cupredoxins"/>
    <property type="match status" value="3"/>
</dbReference>
<dbReference type="EMBL" id="JAXARY010000007">
    <property type="protein sequence ID" value="MDX8127589.1"/>
    <property type="molecule type" value="Genomic_DNA"/>
</dbReference>
<reference evidence="7 8" key="1">
    <citation type="submission" date="2023-11" db="EMBL/GenBank/DDBJ databases">
        <authorList>
            <person name="Ouyang M.-Y."/>
        </authorList>
    </citation>
    <scope>NUCLEOTIDE SEQUENCE [LARGE SCALE GENOMIC DNA]</scope>
    <source>
        <strain evidence="7 8">OY6</strain>
    </source>
</reference>
<evidence type="ECO:0000256" key="3">
    <source>
        <dbReference type="ARBA" id="ARBA00023008"/>
    </source>
</evidence>
<dbReference type="InterPro" id="IPR033138">
    <property type="entry name" value="Cu_oxidase_CS"/>
</dbReference>
<dbReference type="PANTHER" id="PTHR11709:SF394">
    <property type="entry name" value="FI03373P-RELATED"/>
    <property type="match status" value="1"/>
</dbReference>
<dbReference type="Pfam" id="PF00394">
    <property type="entry name" value="Cu-oxidase"/>
    <property type="match status" value="1"/>
</dbReference>
<comment type="caution">
    <text evidence="7">The sequence shown here is derived from an EMBL/GenBank/DDBJ whole genome shotgun (WGS) entry which is preliminary data.</text>
</comment>
<dbReference type="CDD" id="cd13896">
    <property type="entry name" value="CuRO_3_CopA"/>
    <property type="match status" value="1"/>
</dbReference>
<evidence type="ECO:0000256" key="2">
    <source>
        <dbReference type="ARBA" id="ARBA00023002"/>
    </source>
</evidence>
<evidence type="ECO:0000259" key="6">
    <source>
        <dbReference type="Pfam" id="PF07732"/>
    </source>
</evidence>
<evidence type="ECO:0000259" key="4">
    <source>
        <dbReference type="Pfam" id="PF00394"/>
    </source>
</evidence>
<sequence>MHYWDFSGARYSAAWLLLASLVSSGTQADVYRLSISEKSINLIGETQQAVLADAALPAPTLHWREGEDVTLEVTNLLKESTSIHWHGIILPYQMDGVPGISFDGIEPGQTFTYQFKVKQNGTYWYHGHSGMQEQLGLFGALIIAPQQEQQTVDRDYVVMLSDWPRADPQRTMARLKKQSDYYNFQQRTVGDFFVDIQRLGFWETVSDRLAWGEMRMEPTDLADVTGANYRFLINGQTAEAKPHYLFKPGETVRLRFINASAMTHFDVRLPGLKMTVIAADGQPVEPVDVEEFRIAVAETYDVLVEPQTEQAYSIFAEAMDRSGYASATLTPRADLHAELPKMRPMTLLTLADMGGEHAGHSAHEVPDEPAVAAEVAHSHAEHSLTQDSTMMEHSGHQHATAEAQSNLHAGHVMPVADASDTAKPLSYSQLIAAQPNHALMGPPDREIKLRLTGNMQRYIWSFDDTKFADAEPIRVKFGERIRFTYVNETMMNHPIHIHGLWQYLDNGNGMYNPKKHVINVKPGQTVSVDVPADAEGEWAFHCHLLYHMDTGMFRKLIVERAEHEHR</sequence>
<feature type="domain" description="Plastocyanin-like" evidence="5">
    <location>
        <begin position="442"/>
        <end position="560"/>
    </location>
</feature>
<feature type="domain" description="Plastocyanin-like" evidence="6">
    <location>
        <begin position="36"/>
        <end position="147"/>
    </location>
</feature>
<keyword evidence="2" id="KW-0560">Oxidoreductase</keyword>
<dbReference type="Proteomes" id="UP001284537">
    <property type="component" value="Unassembled WGS sequence"/>
</dbReference>
<dbReference type="NCBIfam" id="TIGR01480">
    <property type="entry name" value="copper_res_A"/>
    <property type="match status" value="1"/>
</dbReference>
<keyword evidence="1" id="KW-0479">Metal-binding</keyword>
<keyword evidence="3" id="KW-0186">Copper</keyword>
<dbReference type="Gene3D" id="2.60.40.420">
    <property type="entry name" value="Cupredoxins - blue copper proteins"/>
    <property type="match status" value="3"/>
</dbReference>
<dbReference type="RefSeq" id="WP_319961415.1">
    <property type="nucleotide sequence ID" value="NZ_JAXARY010000007.1"/>
</dbReference>
<evidence type="ECO:0000313" key="8">
    <source>
        <dbReference type="Proteomes" id="UP001284537"/>
    </source>
</evidence>
<dbReference type="InterPro" id="IPR011706">
    <property type="entry name" value="Cu-oxidase_C"/>
</dbReference>
<gene>
    <name evidence="7" type="ORF">QLH52_09870</name>
</gene>
<accession>A0ABU4UFU0</accession>
<dbReference type="InterPro" id="IPR045087">
    <property type="entry name" value="Cu-oxidase_fam"/>
</dbReference>
<dbReference type="CDD" id="cd13874">
    <property type="entry name" value="CuRO_2_CopA"/>
    <property type="match status" value="1"/>
</dbReference>
<evidence type="ECO:0000313" key="7">
    <source>
        <dbReference type="EMBL" id="MDX8127589.1"/>
    </source>
</evidence>